<protein>
    <recommendedName>
        <fullName evidence="2">Bacteriophage Mu GpT domain-containing protein</fullName>
    </recommendedName>
</protein>
<evidence type="ECO:0000313" key="1">
    <source>
        <dbReference type="EMBL" id="KKL65122.1"/>
    </source>
</evidence>
<dbReference type="EMBL" id="LAZR01027633">
    <property type="protein sequence ID" value="KKL65122.1"/>
    <property type="molecule type" value="Genomic_DNA"/>
</dbReference>
<dbReference type="PIRSF" id="PIRSF029202">
    <property type="entry name" value="UCP029202"/>
    <property type="match status" value="1"/>
</dbReference>
<comment type="caution">
    <text evidence="1">The sequence shown here is derived from an EMBL/GenBank/DDBJ whole genome shotgun (WGS) entry which is preliminary data.</text>
</comment>
<accession>A0A0F9GPM7</accession>
<evidence type="ECO:0008006" key="2">
    <source>
        <dbReference type="Google" id="ProtNLM"/>
    </source>
</evidence>
<sequence length="309" mass="33875">MGNSWITQNLGRWTNDADETAFFERELMHMYAKTYDIKYPELKARLYVPVSNEANPGSTEVNYKQFDRVGKAKLTAPGAVDSPRVDVLGKEFIRPVRLATASYGWHLLEVRQAAMAGRPLETRKSSAARRAVEEVLDEVAAIGAPDFGIPTGFLNSAAVTIDAAAGAWSAATADVIIADVSQMLQNMATNTQGIERINTLLLPDAQWAVIATLPRSAQSDTTVLEFLLKSFPGLQRIEPWYRLTTAGAGGIPRAVAYDLSPDVLTQEIPSEFEQLPLFQKGQNFVVETMATTAGTALYYPRAIRYLDGL</sequence>
<gene>
    <name evidence="1" type="ORF">LCGC14_2158160</name>
</gene>
<organism evidence="1">
    <name type="scientific">marine sediment metagenome</name>
    <dbReference type="NCBI Taxonomy" id="412755"/>
    <lineage>
        <taxon>unclassified sequences</taxon>
        <taxon>metagenomes</taxon>
        <taxon>ecological metagenomes</taxon>
    </lineage>
</organism>
<dbReference type="AlphaFoldDB" id="A0A0F9GPM7"/>
<name>A0A0F9GPM7_9ZZZZ</name>
<reference evidence="1" key="1">
    <citation type="journal article" date="2015" name="Nature">
        <title>Complex archaea that bridge the gap between prokaryotes and eukaryotes.</title>
        <authorList>
            <person name="Spang A."/>
            <person name="Saw J.H."/>
            <person name="Jorgensen S.L."/>
            <person name="Zaremba-Niedzwiedzka K."/>
            <person name="Martijn J."/>
            <person name="Lind A.E."/>
            <person name="van Eijk R."/>
            <person name="Schleper C."/>
            <person name="Guy L."/>
            <person name="Ettema T.J."/>
        </authorList>
    </citation>
    <scope>NUCLEOTIDE SEQUENCE</scope>
</reference>
<dbReference type="InterPro" id="IPR020049">
    <property type="entry name" value="Major_capsid-like"/>
</dbReference>
<proteinExistence type="predicted"/>
<dbReference type="Pfam" id="PF09950">
    <property type="entry name" value="Major_capside"/>
    <property type="match status" value="1"/>
</dbReference>